<comment type="caution">
    <text evidence="8">The sequence shown here is derived from an EMBL/GenBank/DDBJ whole genome shotgun (WGS) entry which is preliminary data.</text>
</comment>
<dbReference type="SUPFAM" id="SSF57850">
    <property type="entry name" value="RING/U-box"/>
    <property type="match status" value="1"/>
</dbReference>
<evidence type="ECO:0000259" key="7">
    <source>
        <dbReference type="PROSITE" id="PS50145"/>
    </source>
</evidence>
<feature type="domain" description="TRAF-type" evidence="7">
    <location>
        <begin position="87"/>
        <end position="124"/>
    </location>
</feature>
<keyword evidence="2 4" id="KW-0863">Zinc-finger</keyword>
<dbReference type="PROSITE" id="PS50145">
    <property type="entry name" value="ZF_TRAF"/>
    <property type="match status" value="1"/>
</dbReference>
<dbReference type="AlphaFoldDB" id="A0A815BSD9"/>
<evidence type="ECO:0000256" key="3">
    <source>
        <dbReference type="ARBA" id="ARBA00022833"/>
    </source>
</evidence>
<evidence type="ECO:0000256" key="2">
    <source>
        <dbReference type="ARBA" id="ARBA00022771"/>
    </source>
</evidence>
<proteinExistence type="predicted"/>
<organism evidence="8 9">
    <name type="scientific">Rotaria magnacalcarata</name>
    <dbReference type="NCBI Taxonomy" id="392030"/>
    <lineage>
        <taxon>Eukaryota</taxon>
        <taxon>Metazoa</taxon>
        <taxon>Spiralia</taxon>
        <taxon>Gnathifera</taxon>
        <taxon>Rotifera</taxon>
        <taxon>Eurotatoria</taxon>
        <taxon>Bdelloidea</taxon>
        <taxon>Philodinida</taxon>
        <taxon>Philodinidae</taxon>
        <taxon>Rotaria</taxon>
    </lineage>
</organism>
<accession>A0A815BSD9</accession>
<dbReference type="InterPro" id="IPR001841">
    <property type="entry name" value="Znf_RING"/>
</dbReference>
<keyword evidence="3 4" id="KW-0862">Zinc</keyword>
<dbReference type="Pfam" id="PF02176">
    <property type="entry name" value="zf-TRAF"/>
    <property type="match status" value="1"/>
</dbReference>
<evidence type="ECO:0000256" key="5">
    <source>
        <dbReference type="SAM" id="Coils"/>
    </source>
</evidence>
<reference evidence="8" key="1">
    <citation type="submission" date="2021-02" db="EMBL/GenBank/DDBJ databases">
        <authorList>
            <person name="Nowell W R."/>
        </authorList>
    </citation>
    <scope>NUCLEOTIDE SEQUENCE</scope>
</reference>
<sequence length="262" mass="29923">MTSNNFYEYIDRASIDENLICEVCHNPFLDPVVTQCGSTYCGSCIEQNIKSGSHCPSQSCNQLLSADHLTLNPTPRLIISMLDNLRVRCRLCGETNVNRRNFDEHLQGSCPERRIDCSAKDVGCPWSGPRNEHNEHVKMCLFEKLRPMADSLHKVIENQRLDIKKLQKQTTEIGQLNAQVDQQKTKLEQQTTELGQQKIQLAQQKAQLEQQKAQLQGHEIKIGDIQPQIQNQNNEIASIRKQITILQEEISKLKSAALWFCK</sequence>
<evidence type="ECO:0000256" key="4">
    <source>
        <dbReference type="PROSITE-ProRule" id="PRU00207"/>
    </source>
</evidence>
<feature type="coiled-coil region" evidence="5">
    <location>
        <begin position="149"/>
        <end position="256"/>
    </location>
</feature>
<evidence type="ECO:0000313" key="8">
    <source>
        <dbReference type="EMBL" id="CAF1273989.1"/>
    </source>
</evidence>
<dbReference type="InterPro" id="IPR013083">
    <property type="entry name" value="Znf_RING/FYVE/PHD"/>
</dbReference>
<gene>
    <name evidence="8" type="ORF">KQP761_LOCUS3434</name>
</gene>
<evidence type="ECO:0008006" key="10">
    <source>
        <dbReference type="Google" id="ProtNLM"/>
    </source>
</evidence>
<dbReference type="PANTHER" id="PTHR10131">
    <property type="entry name" value="TNF RECEPTOR ASSOCIATED FACTOR"/>
    <property type="match status" value="1"/>
</dbReference>
<dbReference type="OrthoDB" id="1630758at2759"/>
<dbReference type="Gene3D" id="3.30.40.10">
    <property type="entry name" value="Zinc/RING finger domain, C3HC4 (zinc finger)"/>
    <property type="match status" value="2"/>
</dbReference>
<dbReference type="PANTHER" id="PTHR10131:SF94">
    <property type="entry name" value="TNF RECEPTOR-ASSOCIATED FACTOR 4"/>
    <property type="match status" value="1"/>
</dbReference>
<evidence type="ECO:0000259" key="6">
    <source>
        <dbReference type="PROSITE" id="PS50089"/>
    </source>
</evidence>
<dbReference type="SUPFAM" id="SSF49599">
    <property type="entry name" value="TRAF domain-like"/>
    <property type="match status" value="1"/>
</dbReference>
<dbReference type="GO" id="GO:0008270">
    <property type="term" value="F:zinc ion binding"/>
    <property type="evidence" value="ECO:0007669"/>
    <property type="project" value="UniProtKB-KW"/>
</dbReference>
<dbReference type="PROSITE" id="PS50089">
    <property type="entry name" value="ZF_RING_2"/>
    <property type="match status" value="1"/>
</dbReference>
<feature type="zinc finger region" description="TRAF-type" evidence="4">
    <location>
        <begin position="87"/>
        <end position="124"/>
    </location>
</feature>
<dbReference type="Proteomes" id="UP000663834">
    <property type="component" value="Unassembled WGS sequence"/>
</dbReference>
<keyword evidence="1 4" id="KW-0479">Metal-binding</keyword>
<dbReference type="InterPro" id="IPR001293">
    <property type="entry name" value="Znf_TRAF"/>
</dbReference>
<keyword evidence="5" id="KW-0175">Coiled coil</keyword>
<dbReference type="Pfam" id="PF13923">
    <property type="entry name" value="zf-C3HC4_2"/>
    <property type="match status" value="1"/>
</dbReference>
<name>A0A815BSD9_9BILA</name>
<protein>
    <recommendedName>
        <fullName evidence="10">RING-type domain-containing protein</fullName>
    </recommendedName>
</protein>
<feature type="domain" description="RING-type" evidence="6">
    <location>
        <begin position="21"/>
        <end position="56"/>
    </location>
</feature>
<evidence type="ECO:0000256" key="1">
    <source>
        <dbReference type="ARBA" id="ARBA00022723"/>
    </source>
</evidence>
<evidence type="ECO:0000313" key="9">
    <source>
        <dbReference type="Proteomes" id="UP000663834"/>
    </source>
</evidence>
<dbReference type="EMBL" id="CAJNOW010000378">
    <property type="protein sequence ID" value="CAF1273989.1"/>
    <property type="molecule type" value="Genomic_DNA"/>
</dbReference>